<name>A0AAN6GSR1_9BASI</name>
<gene>
    <name evidence="8" type="ORF">OC846_002030</name>
</gene>
<organism evidence="8 9">
    <name type="scientific">Tilletia horrida</name>
    <dbReference type="NCBI Taxonomy" id="155126"/>
    <lineage>
        <taxon>Eukaryota</taxon>
        <taxon>Fungi</taxon>
        <taxon>Dikarya</taxon>
        <taxon>Basidiomycota</taxon>
        <taxon>Ustilaginomycotina</taxon>
        <taxon>Exobasidiomycetes</taxon>
        <taxon>Tilletiales</taxon>
        <taxon>Tilletiaceae</taxon>
        <taxon>Tilletia</taxon>
    </lineage>
</organism>
<feature type="domain" description="PFU" evidence="6">
    <location>
        <begin position="378"/>
        <end position="473"/>
    </location>
</feature>
<dbReference type="GO" id="GO:0043161">
    <property type="term" value="P:proteasome-mediated ubiquitin-dependent protein catabolic process"/>
    <property type="evidence" value="ECO:0007669"/>
    <property type="project" value="TreeGrafter"/>
</dbReference>
<dbReference type="PROSITE" id="PS51394">
    <property type="entry name" value="PFU"/>
    <property type="match status" value="1"/>
</dbReference>
<dbReference type="PANTHER" id="PTHR19849:SF0">
    <property type="entry name" value="PHOSPHOLIPASE A-2-ACTIVATING PROTEIN"/>
    <property type="match status" value="1"/>
</dbReference>
<keyword evidence="2" id="KW-0963">Cytoplasm</keyword>
<feature type="repeat" description="WD" evidence="5">
    <location>
        <begin position="150"/>
        <end position="182"/>
    </location>
</feature>
<dbReference type="InterPro" id="IPR001680">
    <property type="entry name" value="WD40_rpt"/>
</dbReference>
<feature type="repeat" description="WD" evidence="5">
    <location>
        <begin position="240"/>
        <end position="272"/>
    </location>
</feature>
<dbReference type="InterPro" id="IPR015155">
    <property type="entry name" value="PFU"/>
</dbReference>
<dbReference type="InterPro" id="IPR013535">
    <property type="entry name" value="PUL_dom"/>
</dbReference>
<dbReference type="Proteomes" id="UP001176517">
    <property type="component" value="Unassembled WGS sequence"/>
</dbReference>
<feature type="repeat" description="WD" evidence="5">
    <location>
        <begin position="11"/>
        <end position="44"/>
    </location>
</feature>
<dbReference type="SUPFAM" id="SSF50978">
    <property type="entry name" value="WD40 repeat-like"/>
    <property type="match status" value="1"/>
</dbReference>
<dbReference type="Gene3D" id="2.130.10.10">
    <property type="entry name" value="YVTN repeat-like/Quinoprotein amine dehydrogenase"/>
    <property type="match status" value="1"/>
</dbReference>
<feature type="repeat" description="WD" evidence="5">
    <location>
        <begin position="112"/>
        <end position="142"/>
    </location>
</feature>
<dbReference type="InterPro" id="IPR015943">
    <property type="entry name" value="WD40/YVTN_repeat-like_dom_sf"/>
</dbReference>
<dbReference type="GO" id="GO:0005634">
    <property type="term" value="C:nucleus"/>
    <property type="evidence" value="ECO:0007669"/>
    <property type="project" value="TreeGrafter"/>
</dbReference>
<keyword evidence="9" id="KW-1185">Reference proteome</keyword>
<evidence type="ECO:0000256" key="1">
    <source>
        <dbReference type="ARBA" id="ARBA00004496"/>
    </source>
</evidence>
<dbReference type="Gene3D" id="3.10.20.870">
    <property type="entry name" value="PFU (PLAA family ubiquitin binding), C-terminal domain"/>
    <property type="match status" value="1"/>
</dbReference>
<dbReference type="InterPro" id="IPR038122">
    <property type="entry name" value="PFU_sf"/>
</dbReference>
<feature type="repeat" description="WD" evidence="5">
    <location>
        <begin position="192"/>
        <end position="225"/>
    </location>
</feature>
<evidence type="ECO:0000313" key="8">
    <source>
        <dbReference type="EMBL" id="KAK0554554.1"/>
    </source>
</evidence>
<dbReference type="EMBL" id="JAPDMZ010000036">
    <property type="protein sequence ID" value="KAK0554554.1"/>
    <property type="molecule type" value="Genomic_DNA"/>
</dbReference>
<proteinExistence type="predicted"/>
<dbReference type="Pfam" id="PF09070">
    <property type="entry name" value="PFU"/>
    <property type="match status" value="1"/>
</dbReference>
<reference evidence="8" key="1">
    <citation type="journal article" date="2023" name="PhytoFront">
        <title>Draft Genome Resources of Seven Strains of Tilletia horrida, Causal Agent of Kernel Smut of Rice.</title>
        <authorList>
            <person name="Khanal S."/>
            <person name="Antony Babu S."/>
            <person name="Zhou X.G."/>
        </authorList>
    </citation>
    <scope>NUCLEOTIDE SEQUENCE</scope>
    <source>
        <strain evidence="8">TX6</strain>
    </source>
</reference>
<evidence type="ECO:0000256" key="4">
    <source>
        <dbReference type="ARBA" id="ARBA00022737"/>
    </source>
</evidence>
<dbReference type="InterPro" id="IPR036322">
    <property type="entry name" value="WD40_repeat_dom_sf"/>
</dbReference>
<feature type="domain" description="PUL" evidence="7">
    <location>
        <begin position="531"/>
        <end position="797"/>
    </location>
</feature>
<dbReference type="PROSITE" id="PS51396">
    <property type="entry name" value="PUL"/>
    <property type="match status" value="1"/>
</dbReference>
<evidence type="ECO:0000256" key="2">
    <source>
        <dbReference type="ARBA" id="ARBA00022490"/>
    </source>
</evidence>
<evidence type="ECO:0000313" key="9">
    <source>
        <dbReference type="Proteomes" id="UP001176517"/>
    </source>
</evidence>
<evidence type="ECO:0000259" key="7">
    <source>
        <dbReference type="PROSITE" id="PS51396"/>
    </source>
</evidence>
<dbReference type="GO" id="GO:0005737">
    <property type="term" value="C:cytoplasm"/>
    <property type="evidence" value="ECO:0007669"/>
    <property type="project" value="UniProtKB-SubCell"/>
</dbReference>
<dbReference type="AlphaFoldDB" id="A0AAN6GSR1"/>
<dbReference type="Gene3D" id="1.25.10.10">
    <property type="entry name" value="Leucine-rich Repeat Variant"/>
    <property type="match status" value="1"/>
</dbReference>
<dbReference type="PRINTS" id="PR00320">
    <property type="entry name" value="GPROTEINBRPT"/>
</dbReference>
<dbReference type="InterPro" id="IPR011989">
    <property type="entry name" value="ARM-like"/>
</dbReference>
<protein>
    <recommendedName>
        <fullName evidence="10">PFU domain-containing protein</fullName>
    </recommendedName>
</protein>
<comment type="caution">
    <text evidence="8">The sequence shown here is derived from an EMBL/GenBank/DDBJ whole genome shotgun (WGS) entry which is preliminary data.</text>
</comment>
<keyword evidence="4" id="KW-0677">Repeat</keyword>
<dbReference type="InterPro" id="IPR020472">
    <property type="entry name" value="WD40_PAC1"/>
</dbReference>
<keyword evidence="3 5" id="KW-0853">WD repeat</keyword>
<dbReference type="GO" id="GO:0043130">
    <property type="term" value="F:ubiquitin binding"/>
    <property type="evidence" value="ECO:0007669"/>
    <property type="project" value="TreeGrafter"/>
</dbReference>
<evidence type="ECO:0000256" key="3">
    <source>
        <dbReference type="ARBA" id="ARBA00022574"/>
    </source>
</evidence>
<comment type="subcellular location">
    <subcellularLocation>
        <location evidence="1">Cytoplasm</location>
    </subcellularLocation>
</comment>
<dbReference type="PROSITE" id="PS50294">
    <property type="entry name" value="WD_REPEATS_REGION"/>
    <property type="match status" value="2"/>
</dbReference>
<dbReference type="CDD" id="cd00200">
    <property type="entry name" value="WD40"/>
    <property type="match status" value="1"/>
</dbReference>
<dbReference type="SMART" id="SM00320">
    <property type="entry name" value="WD40"/>
    <property type="match status" value="7"/>
</dbReference>
<dbReference type="GO" id="GO:0010992">
    <property type="term" value="P:ubiquitin recycling"/>
    <property type="evidence" value="ECO:0007669"/>
    <property type="project" value="TreeGrafter"/>
</dbReference>
<evidence type="ECO:0000259" key="6">
    <source>
        <dbReference type="PROSITE" id="PS51394"/>
    </source>
</evidence>
<sequence length="800" mass="84779">MSGAFQLSVQLQGHEGDVRSVAAHTASGRALVLSGSRDCTARLWPAEGPRSRAFEQPTVLTSHGGYVNATAFFEDSEGNSLSGGKDSVINAFDVKIDVKGNVKVLEKPTMSLIGHSDNICALSTIKGTIASGSWDSTARIWKDWACVAELKGHTNAVWAVLLVDEERVLTGGADKTIRLWSITEHAKPVATFAGHTDAVRGLTLLSGGQSFASCGNDGIINIYSLVDLDVSKPIQPLQTLSGHTSFVYSLATLPGGAGELVSSGEDRTVRVWRDGALLQTITVPAISVWAVATLENGDIVCGSSDSVVRVFTRDAKRVAETAELQSFEQSVASQSLNKTQVGDVKKDDLPGLEALSQPGTKEGQTKMVRNGDIVEAHQWDAGVGRWNKIGEVVGGVGSGSKKLYEGKEYDYVFEVDIADGVPPLKLPYNLSENPYTAAAKFLEKNELPQAYIDQVVKFIEKNTEAVSIGASDYVDPYTGGSRYTGGGASSTPARAPAPAPSALSGGQYTGMNNVDPFTQSSRSAASASSTSIIPLKNPLNFTQINYAPLKAKLAQLQEQSNTSPDAYKSVVDLIAVLESSSAASKTLDVKGVQATLQAWPAPSRFPLLDVLRIASLNQLSSSADGVASSALEAAQWSEAWPEGDAAAAKVRDTNSMLALRVIANLLAGKANKDGLEAHGDSILEQLRSSSYSNLGKNGRVALATILLNFSVLIVNKSQPTTYASSLLDSIVDILSKESGEAEVIYRTNVTLGNLLVSKSATQLSSESVSLAKEMVSQWSDTMQEGRFSDLKKEILSKALV</sequence>
<dbReference type="PANTHER" id="PTHR19849">
    <property type="entry name" value="PHOSPHOLIPASE A-2-ACTIVATING PROTEIN"/>
    <property type="match status" value="1"/>
</dbReference>
<dbReference type="Pfam" id="PF08324">
    <property type="entry name" value="PUL"/>
    <property type="match status" value="1"/>
</dbReference>
<dbReference type="PROSITE" id="PS50082">
    <property type="entry name" value="WD_REPEATS_2"/>
    <property type="match status" value="5"/>
</dbReference>
<dbReference type="Pfam" id="PF00400">
    <property type="entry name" value="WD40"/>
    <property type="match status" value="5"/>
</dbReference>
<evidence type="ECO:0000256" key="5">
    <source>
        <dbReference type="PROSITE-ProRule" id="PRU00221"/>
    </source>
</evidence>
<evidence type="ECO:0008006" key="10">
    <source>
        <dbReference type="Google" id="ProtNLM"/>
    </source>
</evidence>
<accession>A0AAN6GSR1</accession>